<dbReference type="InterPro" id="IPR012337">
    <property type="entry name" value="RNaseH-like_sf"/>
</dbReference>
<dbReference type="PANTHER" id="PTHR33317">
    <property type="entry name" value="POLYNUCLEOTIDYL TRANSFERASE, RIBONUCLEASE H-LIKE SUPERFAMILY PROTEIN"/>
    <property type="match status" value="1"/>
</dbReference>
<dbReference type="InterPro" id="IPR006641">
    <property type="entry name" value="YqgF/RNaseH-like_dom"/>
</dbReference>
<dbReference type="HAMAP" id="MF_00651">
    <property type="entry name" value="Nuclease_YqgF"/>
    <property type="match status" value="1"/>
</dbReference>
<evidence type="ECO:0000256" key="1">
    <source>
        <dbReference type="ARBA" id="ARBA00022490"/>
    </source>
</evidence>
<keyword evidence="2 5" id="KW-0690">Ribosome biogenesis</keyword>
<dbReference type="SMART" id="SM00732">
    <property type="entry name" value="YqgFc"/>
    <property type="match status" value="1"/>
</dbReference>
<dbReference type="RefSeq" id="WP_382360801.1">
    <property type="nucleotide sequence ID" value="NZ_JBHTGR010000057.1"/>
</dbReference>
<keyword evidence="1 5" id="KW-0963">Cytoplasm</keyword>
<protein>
    <recommendedName>
        <fullName evidence="5">Putative pre-16S rRNA nuclease</fullName>
        <ecNumber evidence="5">3.1.-.-</ecNumber>
    </recommendedName>
</protein>
<dbReference type="EMBL" id="JBHTGR010000057">
    <property type="protein sequence ID" value="MFC7748015.1"/>
    <property type="molecule type" value="Genomic_DNA"/>
</dbReference>
<reference evidence="8" key="1">
    <citation type="journal article" date="2019" name="Int. J. Syst. Evol. Microbiol.">
        <title>The Global Catalogue of Microorganisms (GCM) 10K type strain sequencing project: providing services to taxonomists for standard genome sequencing and annotation.</title>
        <authorList>
            <consortium name="The Broad Institute Genomics Platform"/>
            <consortium name="The Broad Institute Genome Sequencing Center for Infectious Disease"/>
            <person name="Wu L."/>
            <person name="Ma J."/>
        </authorList>
    </citation>
    <scope>NUCLEOTIDE SEQUENCE [LARGE SCALE GENOMIC DNA]</scope>
    <source>
        <strain evidence="8">JCM 30234</strain>
    </source>
</reference>
<dbReference type="EC" id="3.1.-.-" evidence="5"/>
<keyword evidence="3 5" id="KW-0540">Nuclease</keyword>
<name>A0ABW2UZA9_9BACI</name>
<evidence type="ECO:0000256" key="5">
    <source>
        <dbReference type="HAMAP-Rule" id="MF_00651"/>
    </source>
</evidence>
<accession>A0ABW2UZA9</accession>
<dbReference type="CDD" id="cd16964">
    <property type="entry name" value="YqgF"/>
    <property type="match status" value="1"/>
</dbReference>
<dbReference type="SUPFAM" id="SSF53098">
    <property type="entry name" value="Ribonuclease H-like"/>
    <property type="match status" value="1"/>
</dbReference>
<dbReference type="Gene3D" id="3.30.420.140">
    <property type="entry name" value="YqgF/RNase H-like domain"/>
    <property type="match status" value="1"/>
</dbReference>
<comment type="function">
    <text evidence="5">Could be a nuclease involved in processing of the 5'-end of pre-16S rRNA.</text>
</comment>
<evidence type="ECO:0000256" key="4">
    <source>
        <dbReference type="ARBA" id="ARBA00022801"/>
    </source>
</evidence>
<dbReference type="InterPro" id="IPR037027">
    <property type="entry name" value="YqgF/RNaseH-like_dom_sf"/>
</dbReference>
<organism evidence="7 8">
    <name type="scientific">Lentibacillus kimchii</name>
    <dbReference type="NCBI Taxonomy" id="1542911"/>
    <lineage>
        <taxon>Bacteria</taxon>
        <taxon>Bacillati</taxon>
        <taxon>Bacillota</taxon>
        <taxon>Bacilli</taxon>
        <taxon>Bacillales</taxon>
        <taxon>Bacillaceae</taxon>
        <taxon>Lentibacillus</taxon>
    </lineage>
</organism>
<evidence type="ECO:0000259" key="6">
    <source>
        <dbReference type="SMART" id="SM00732"/>
    </source>
</evidence>
<evidence type="ECO:0000313" key="7">
    <source>
        <dbReference type="EMBL" id="MFC7748015.1"/>
    </source>
</evidence>
<keyword evidence="4 5" id="KW-0378">Hydrolase</keyword>
<evidence type="ECO:0000256" key="2">
    <source>
        <dbReference type="ARBA" id="ARBA00022517"/>
    </source>
</evidence>
<gene>
    <name evidence="7" type="primary">ruvX</name>
    <name evidence="7" type="ORF">ACFQU8_12540</name>
</gene>
<keyword evidence="8" id="KW-1185">Reference proteome</keyword>
<dbReference type="InterPro" id="IPR005227">
    <property type="entry name" value="YqgF"/>
</dbReference>
<comment type="caution">
    <text evidence="7">The sequence shown here is derived from an EMBL/GenBank/DDBJ whole genome shotgun (WGS) entry which is preliminary data.</text>
</comment>
<feature type="domain" description="YqgF/RNase H-like" evidence="6">
    <location>
        <begin position="1"/>
        <end position="103"/>
    </location>
</feature>
<dbReference type="Pfam" id="PF03652">
    <property type="entry name" value="RuvX"/>
    <property type="match status" value="1"/>
</dbReference>
<evidence type="ECO:0000313" key="8">
    <source>
        <dbReference type="Proteomes" id="UP001596620"/>
    </source>
</evidence>
<evidence type="ECO:0000256" key="3">
    <source>
        <dbReference type="ARBA" id="ARBA00022722"/>
    </source>
</evidence>
<dbReference type="PANTHER" id="PTHR33317:SF4">
    <property type="entry name" value="POLYNUCLEOTIDYL TRANSFERASE, RIBONUCLEASE H-LIKE SUPERFAMILY PROTEIN"/>
    <property type="match status" value="1"/>
</dbReference>
<comment type="similarity">
    <text evidence="5">Belongs to the YqgF HJR family.</text>
</comment>
<comment type="subcellular location">
    <subcellularLocation>
        <location evidence="5">Cytoplasm</location>
    </subcellularLocation>
</comment>
<sequence>MKIVGLDVGSKTIGVAVSDPLGVTAQGITTIKWDEEDICSADGQLGQIIKEHEVTKAVVGLPKHMNGSIGERGEASERYAEHVKEAFNIPVQLWDERLSTRAAERVLLEADMSRQKRKKVIDKMAAVMILQTYLDQETFKGV</sequence>
<proteinExistence type="inferred from homology"/>
<dbReference type="NCBIfam" id="TIGR00250">
    <property type="entry name" value="RNAse_H_YqgF"/>
    <property type="match status" value="1"/>
</dbReference>
<dbReference type="Proteomes" id="UP001596620">
    <property type="component" value="Unassembled WGS sequence"/>
</dbReference>